<dbReference type="GO" id="GO:0005634">
    <property type="term" value="C:nucleus"/>
    <property type="evidence" value="ECO:0007669"/>
    <property type="project" value="TreeGrafter"/>
</dbReference>
<dbReference type="InterPro" id="IPR010487">
    <property type="entry name" value="NGRN/Rrg9"/>
</dbReference>
<feature type="region of interest" description="Disordered" evidence="4">
    <location>
        <begin position="241"/>
        <end position="267"/>
    </location>
</feature>
<comment type="similarity">
    <text evidence="2">Belongs to the RRG9 family.</text>
</comment>
<dbReference type="AlphaFoldDB" id="A0A9W7ZL94"/>
<comment type="caution">
    <text evidence="5">The sequence shown here is derived from an EMBL/GenBank/DDBJ whole genome shotgun (WGS) entry which is preliminary data.</text>
</comment>
<keyword evidence="6" id="KW-1185">Reference proteome</keyword>
<evidence type="ECO:0000313" key="5">
    <source>
        <dbReference type="EMBL" id="KAJ1910555.1"/>
    </source>
</evidence>
<evidence type="ECO:0000313" key="6">
    <source>
        <dbReference type="Proteomes" id="UP001150538"/>
    </source>
</evidence>
<evidence type="ECO:0000256" key="1">
    <source>
        <dbReference type="ARBA" id="ARBA00003548"/>
    </source>
</evidence>
<evidence type="ECO:0000256" key="2">
    <source>
        <dbReference type="ARBA" id="ARBA00010895"/>
    </source>
</evidence>
<dbReference type="OrthoDB" id="5578174at2759"/>
<dbReference type="Pfam" id="PF06413">
    <property type="entry name" value="Neugrin"/>
    <property type="match status" value="1"/>
</dbReference>
<evidence type="ECO:0000256" key="4">
    <source>
        <dbReference type="SAM" id="MobiDB-lite"/>
    </source>
</evidence>
<evidence type="ECO:0000256" key="3">
    <source>
        <dbReference type="ARBA" id="ARBA00013566"/>
    </source>
</evidence>
<comment type="function">
    <text evidence="1">Required for respiratory activity and maintenance and expression of the mitochondrial genome.</text>
</comment>
<dbReference type="PANTHER" id="PTHR13475:SF3">
    <property type="entry name" value="NEUGRIN"/>
    <property type="match status" value="1"/>
</dbReference>
<dbReference type="PANTHER" id="PTHR13475">
    <property type="entry name" value="NEUGRIN"/>
    <property type="match status" value="1"/>
</dbReference>
<protein>
    <recommendedName>
        <fullName evidence="3">Required for respiratory growth protein 9, mitochondrial</fullName>
    </recommendedName>
</protein>
<accession>A0A9W7ZL94</accession>
<reference evidence="5" key="1">
    <citation type="submission" date="2022-07" db="EMBL/GenBank/DDBJ databases">
        <title>Phylogenomic reconstructions and comparative analyses of Kickxellomycotina fungi.</title>
        <authorList>
            <person name="Reynolds N.K."/>
            <person name="Stajich J.E."/>
            <person name="Barry K."/>
            <person name="Grigoriev I.V."/>
            <person name="Crous P."/>
            <person name="Smith M.E."/>
        </authorList>
    </citation>
    <scope>NUCLEOTIDE SEQUENCE</scope>
    <source>
        <strain evidence="5">NBRC 100468</strain>
    </source>
</reference>
<dbReference type="EMBL" id="JANBPU010000560">
    <property type="protein sequence ID" value="KAJ1910555.1"/>
    <property type="molecule type" value="Genomic_DNA"/>
</dbReference>
<name>A0A9W7ZL94_9FUNG</name>
<dbReference type="Proteomes" id="UP001150538">
    <property type="component" value="Unassembled WGS sequence"/>
</dbReference>
<gene>
    <name evidence="5" type="ORF">H4219_006182</name>
</gene>
<proteinExistence type="inferred from homology"/>
<sequence>MVRVSFMRLFNPKANTLSHILSFYKGKISPGVITRYISNINSKIAVNNCNDTESASQNQPADEITKKETKRNRSILDKLFIDPKVVGGSNYKWLSEKLAERDHYEMVQKSKEKEMTLTPDERKAIRVRKSEEKKKARAQELYKHEKVGSIKRSDIDLSQLAKTNVPGWKRRALEQKAIHGNARWEPKKRVARSTMDKIRFLHNEMPEIWTISKLSGQFKISFEAVRRILKSKFVPSKERFVEMEERHKRQHSEYRKSLLREKSDSNK</sequence>
<organism evidence="5 6">
    <name type="scientific">Mycoemilia scoparia</name>
    <dbReference type="NCBI Taxonomy" id="417184"/>
    <lineage>
        <taxon>Eukaryota</taxon>
        <taxon>Fungi</taxon>
        <taxon>Fungi incertae sedis</taxon>
        <taxon>Zoopagomycota</taxon>
        <taxon>Kickxellomycotina</taxon>
        <taxon>Kickxellomycetes</taxon>
        <taxon>Kickxellales</taxon>
        <taxon>Kickxellaceae</taxon>
        <taxon>Mycoemilia</taxon>
    </lineage>
</organism>